<reference evidence="1 2" key="1">
    <citation type="journal article" date="2015" name="Genome Biol. Evol.">
        <title>Comparative Genomics of a Bacterivorous Green Alga Reveals Evolutionary Causalities and Consequences of Phago-Mixotrophic Mode of Nutrition.</title>
        <authorList>
            <person name="Burns J.A."/>
            <person name="Paasch A."/>
            <person name="Narechania A."/>
            <person name="Kim E."/>
        </authorList>
    </citation>
    <scope>NUCLEOTIDE SEQUENCE [LARGE SCALE GENOMIC DNA]</scope>
    <source>
        <strain evidence="1 2">PLY_AMNH</strain>
    </source>
</reference>
<evidence type="ECO:0000313" key="1">
    <source>
        <dbReference type="EMBL" id="KAK3278375.1"/>
    </source>
</evidence>
<dbReference type="Proteomes" id="UP001190700">
    <property type="component" value="Unassembled WGS sequence"/>
</dbReference>
<protein>
    <submittedName>
        <fullName evidence="1">Uncharacterized protein</fullName>
    </submittedName>
</protein>
<sequence length="95" mass="10368">MGERGDNGKAATVELLTATLGDYASNASYTFLCEPTGLDRPTCSVATIRKTRVAFMHEPDPREALHPNSLKMYTGGNRVSCRNLHAHGEPNPPPW</sequence>
<keyword evidence="2" id="KW-1185">Reference proteome</keyword>
<accession>A0AAE0LB60</accession>
<proteinExistence type="predicted"/>
<comment type="caution">
    <text evidence="1">The sequence shown here is derived from an EMBL/GenBank/DDBJ whole genome shotgun (WGS) entry which is preliminary data.</text>
</comment>
<name>A0AAE0LB60_9CHLO</name>
<dbReference type="EMBL" id="LGRX02005493">
    <property type="protein sequence ID" value="KAK3278375.1"/>
    <property type="molecule type" value="Genomic_DNA"/>
</dbReference>
<gene>
    <name evidence="1" type="ORF">CYMTET_13680</name>
</gene>
<organism evidence="1 2">
    <name type="scientific">Cymbomonas tetramitiformis</name>
    <dbReference type="NCBI Taxonomy" id="36881"/>
    <lineage>
        <taxon>Eukaryota</taxon>
        <taxon>Viridiplantae</taxon>
        <taxon>Chlorophyta</taxon>
        <taxon>Pyramimonadophyceae</taxon>
        <taxon>Pyramimonadales</taxon>
        <taxon>Pyramimonadaceae</taxon>
        <taxon>Cymbomonas</taxon>
    </lineage>
</organism>
<evidence type="ECO:0000313" key="2">
    <source>
        <dbReference type="Proteomes" id="UP001190700"/>
    </source>
</evidence>
<dbReference type="AlphaFoldDB" id="A0AAE0LB60"/>